<dbReference type="PANTHER" id="PTHR24401">
    <property type="entry name" value="SI:CH211-243P7.3-RELATED"/>
    <property type="match status" value="1"/>
</dbReference>
<evidence type="ECO:0000259" key="2">
    <source>
        <dbReference type="Pfam" id="PF20499"/>
    </source>
</evidence>
<feature type="region of interest" description="Disordered" evidence="1">
    <location>
        <begin position="123"/>
        <end position="194"/>
    </location>
</feature>
<dbReference type="InterPro" id="IPR046616">
    <property type="entry name" value="DUF6729"/>
</dbReference>
<dbReference type="Pfam" id="PF20499">
    <property type="entry name" value="DUF6729"/>
    <property type="match status" value="1"/>
</dbReference>
<feature type="compositionally biased region" description="Low complexity" evidence="1">
    <location>
        <begin position="140"/>
        <end position="159"/>
    </location>
</feature>
<feature type="compositionally biased region" description="Pro residues" evidence="1">
    <location>
        <begin position="406"/>
        <end position="415"/>
    </location>
</feature>
<name>A0AAV9RRK7_9TELE</name>
<feature type="domain" description="DUF6729" evidence="2">
    <location>
        <begin position="1"/>
        <end position="61"/>
    </location>
</feature>
<organism evidence="3 4">
    <name type="scientific">Crenichthys baileyi</name>
    <name type="common">White River springfish</name>
    <dbReference type="NCBI Taxonomy" id="28760"/>
    <lineage>
        <taxon>Eukaryota</taxon>
        <taxon>Metazoa</taxon>
        <taxon>Chordata</taxon>
        <taxon>Craniata</taxon>
        <taxon>Vertebrata</taxon>
        <taxon>Euteleostomi</taxon>
        <taxon>Actinopterygii</taxon>
        <taxon>Neopterygii</taxon>
        <taxon>Teleostei</taxon>
        <taxon>Neoteleostei</taxon>
        <taxon>Acanthomorphata</taxon>
        <taxon>Ovalentaria</taxon>
        <taxon>Atherinomorphae</taxon>
        <taxon>Cyprinodontiformes</taxon>
        <taxon>Goodeidae</taxon>
        <taxon>Crenichthys</taxon>
    </lineage>
</organism>
<evidence type="ECO:0000313" key="4">
    <source>
        <dbReference type="Proteomes" id="UP001311232"/>
    </source>
</evidence>
<dbReference type="EMBL" id="JAHHUM010001474">
    <property type="protein sequence ID" value="KAK5611523.1"/>
    <property type="molecule type" value="Genomic_DNA"/>
</dbReference>
<feature type="region of interest" description="Disordered" evidence="1">
    <location>
        <begin position="233"/>
        <end position="252"/>
    </location>
</feature>
<dbReference type="Proteomes" id="UP001311232">
    <property type="component" value="Unassembled WGS sequence"/>
</dbReference>
<evidence type="ECO:0000256" key="1">
    <source>
        <dbReference type="SAM" id="MobiDB-lite"/>
    </source>
</evidence>
<dbReference type="AlphaFoldDB" id="A0AAV9RRK7"/>
<sequence length="458" mass="49875">MATEYLECHRCKKKVGGWSQGIVGQLPPTYSCLFPAVLTYKLSCDHKVVAQLRSRTLGNSACDPAFLALGSVSKQSAPPPPMPPVPSPVGLLTVYGYDVVTRLEEYKARITSTFGSILKMDSTKKDEGIQSDEEDPIIFPPDSSSSSMAASQSGPAPKSESPPPSLEGSGSQAPPLQDSSDSEEEIQGPDGQPGYQHVLKLAKAMVKVRSLNGLSERRVDQLISLWQRLSEPDKQSWPTLPDSRRGKGLQGSEGDKHHLCILGVNSGPANWPDTSRLVEAICTQLSRLRPAATRVRSVMRTWWSLIHADYVSVWEMVLASPRLMAQTTIQLFELNHRTISQWFTRRQKEWERSVLEQGVSIVPAPAVAEQPLLPAKDLSLVRVGQGQPFCYNLQEEQQPGPSNRALPPPSPPPPSSYCTNHSHVHPSLHLLCSAASSSSSAAQDNGLQKEEGGAGCYC</sequence>
<comment type="caution">
    <text evidence="3">The sequence shown here is derived from an EMBL/GenBank/DDBJ whole genome shotgun (WGS) entry which is preliminary data.</text>
</comment>
<accession>A0AAV9RRK7</accession>
<evidence type="ECO:0000313" key="3">
    <source>
        <dbReference type="EMBL" id="KAK5611523.1"/>
    </source>
</evidence>
<proteinExistence type="predicted"/>
<gene>
    <name evidence="3" type="ORF">CRENBAI_015476</name>
</gene>
<feature type="region of interest" description="Disordered" evidence="1">
    <location>
        <begin position="393"/>
        <end position="420"/>
    </location>
</feature>
<protein>
    <recommendedName>
        <fullName evidence="2">DUF6729 domain-containing protein</fullName>
    </recommendedName>
</protein>
<reference evidence="3 4" key="1">
    <citation type="submission" date="2021-06" db="EMBL/GenBank/DDBJ databases">
        <authorList>
            <person name="Palmer J.M."/>
        </authorList>
    </citation>
    <scope>NUCLEOTIDE SEQUENCE [LARGE SCALE GENOMIC DNA]</scope>
    <source>
        <strain evidence="3 4">MEX-2019</strain>
        <tissue evidence="3">Muscle</tissue>
    </source>
</reference>
<dbReference type="PANTHER" id="PTHR24401:SF29">
    <property type="entry name" value="SI:CH211-243P7.3-RELATED"/>
    <property type="match status" value="1"/>
</dbReference>
<keyword evidence="4" id="KW-1185">Reference proteome</keyword>